<gene>
    <name evidence="1" type="ORF">VN97_g343</name>
</gene>
<organism evidence="1 2">
    <name type="scientific">Penicillium thymicola</name>
    <dbReference type="NCBI Taxonomy" id="293382"/>
    <lineage>
        <taxon>Eukaryota</taxon>
        <taxon>Fungi</taxon>
        <taxon>Dikarya</taxon>
        <taxon>Ascomycota</taxon>
        <taxon>Pezizomycotina</taxon>
        <taxon>Eurotiomycetes</taxon>
        <taxon>Eurotiomycetidae</taxon>
        <taxon>Eurotiales</taxon>
        <taxon>Aspergillaceae</taxon>
        <taxon>Penicillium</taxon>
    </lineage>
</organism>
<dbReference type="Proteomes" id="UP001227192">
    <property type="component" value="Unassembled WGS sequence"/>
</dbReference>
<evidence type="ECO:0000313" key="1">
    <source>
        <dbReference type="EMBL" id="KAJ9492862.1"/>
    </source>
</evidence>
<accession>A0AAI9TTN1</accession>
<protein>
    <submittedName>
        <fullName evidence="1">Uncharacterized protein</fullName>
    </submittedName>
</protein>
<comment type="caution">
    <text evidence="1">The sequence shown here is derived from an EMBL/GenBank/DDBJ whole genome shotgun (WGS) entry which is preliminary data.</text>
</comment>
<proteinExistence type="predicted"/>
<evidence type="ECO:0000313" key="2">
    <source>
        <dbReference type="Proteomes" id="UP001227192"/>
    </source>
</evidence>
<dbReference type="EMBL" id="LACB01000005">
    <property type="protein sequence ID" value="KAJ9492862.1"/>
    <property type="molecule type" value="Genomic_DNA"/>
</dbReference>
<reference evidence="1" key="1">
    <citation type="submission" date="2015-06" db="EMBL/GenBank/DDBJ databases">
        <authorList>
            <person name="Nguyen H."/>
        </authorList>
    </citation>
    <scope>NUCLEOTIDE SEQUENCE</scope>
    <source>
        <strain evidence="1">DAOM 180753</strain>
    </source>
</reference>
<reference evidence="1" key="2">
    <citation type="journal article" date="2016" name="Fungal Biol.">
        <title>Ochratoxin A production by Penicillium thymicola.</title>
        <authorList>
            <person name="Nguyen H.D.T."/>
            <person name="McMullin D.R."/>
            <person name="Ponomareva E."/>
            <person name="Riley R."/>
            <person name="Pomraning K.R."/>
            <person name="Baker S.E."/>
            <person name="Seifert K.A."/>
        </authorList>
    </citation>
    <scope>NUCLEOTIDE SEQUENCE</scope>
    <source>
        <strain evidence="1">DAOM 180753</strain>
    </source>
</reference>
<name>A0AAI9TTN1_PENTH</name>
<keyword evidence="2" id="KW-1185">Reference proteome</keyword>
<sequence>MAESNPPVGDGNEVECFLDGLPSSTNRYTYEGKEKFDHIHKIELHRLQFALSRLQSKSIDRNSHELSEYYVIAIDPFSFQDFLLCETSSGLHLSYHTAQQTLILRITTTEHAQVIMAFNTEIMEILQRMGLYRALQGYGNVDVDVGNGKVKRPDRGWGPIRRRDGPKRPEVVVEVGVSETATKLRNDARVWVDPVHRRLSMPPAHNSVIASYYQQ</sequence>
<dbReference type="AlphaFoldDB" id="A0AAI9TTN1"/>